<protein>
    <submittedName>
        <fullName evidence="9">Dipeptide transport system permease protein</fullName>
    </submittedName>
</protein>
<dbReference type="InterPro" id="IPR000515">
    <property type="entry name" value="MetI-like"/>
</dbReference>
<dbReference type="Gene3D" id="1.10.3720.10">
    <property type="entry name" value="MetI-like"/>
    <property type="match status" value="1"/>
</dbReference>
<keyword evidence="10" id="KW-1185">Reference proteome</keyword>
<dbReference type="CDD" id="cd06261">
    <property type="entry name" value="TM_PBP2"/>
    <property type="match status" value="1"/>
</dbReference>
<dbReference type="EMBL" id="FNNQ01000002">
    <property type="protein sequence ID" value="SDW22715.1"/>
    <property type="molecule type" value="Genomic_DNA"/>
</dbReference>
<dbReference type="InterPro" id="IPR050366">
    <property type="entry name" value="BP-dependent_transpt_permease"/>
</dbReference>
<keyword evidence="3" id="KW-1003">Cell membrane</keyword>
<gene>
    <name evidence="9" type="ORF">SAMN05444487_1029</name>
</gene>
<dbReference type="InterPro" id="IPR035906">
    <property type="entry name" value="MetI-like_sf"/>
</dbReference>
<evidence type="ECO:0000256" key="6">
    <source>
        <dbReference type="ARBA" id="ARBA00023136"/>
    </source>
</evidence>
<comment type="similarity">
    <text evidence="7">Belongs to the binding-protein-dependent transport system permease family.</text>
</comment>
<dbReference type="GO" id="GO:0005886">
    <property type="term" value="C:plasma membrane"/>
    <property type="evidence" value="ECO:0007669"/>
    <property type="project" value="UniProtKB-SubCell"/>
</dbReference>
<reference evidence="9 10" key="1">
    <citation type="submission" date="2016-10" db="EMBL/GenBank/DDBJ databases">
        <authorList>
            <person name="de Groot N.N."/>
        </authorList>
    </citation>
    <scope>NUCLEOTIDE SEQUENCE [LARGE SCALE GENOMIC DNA]</scope>
    <source>
        <strain evidence="9 10">DSM 45610</strain>
    </source>
</reference>
<keyword evidence="2 7" id="KW-0813">Transport</keyword>
<dbReference type="STRING" id="1048340.SAMN05444487_1029"/>
<dbReference type="Pfam" id="PF00528">
    <property type="entry name" value="BPD_transp_1"/>
    <property type="match status" value="1"/>
</dbReference>
<accession>A0A1H2RTU1</accession>
<feature type="domain" description="ABC transmembrane type-1" evidence="8">
    <location>
        <begin position="103"/>
        <end position="294"/>
    </location>
</feature>
<name>A0A1H2RTU1_9BACL</name>
<dbReference type="Pfam" id="PF12911">
    <property type="entry name" value="OppC_N"/>
    <property type="match status" value="1"/>
</dbReference>
<evidence type="ECO:0000256" key="1">
    <source>
        <dbReference type="ARBA" id="ARBA00004651"/>
    </source>
</evidence>
<evidence type="ECO:0000256" key="3">
    <source>
        <dbReference type="ARBA" id="ARBA00022475"/>
    </source>
</evidence>
<dbReference type="SUPFAM" id="SSF161098">
    <property type="entry name" value="MetI-like"/>
    <property type="match status" value="1"/>
</dbReference>
<evidence type="ECO:0000256" key="2">
    <source>
        <dbReference type="ARBA" id="ARBA00022448"/>
    </source>
</evidence>
<evidence type="ECO:0000256" key="5">
    <source>
        <dbReference type="ARBA" id="ARBA00022989"/>
    </source>
</evidence>
<feature type="transmembrane region" description="Helical" evidence="7">
    <location>
        <begin position="105"/>
        <end position="130"/>
    </location>
</feature>
<evidence type="ECO:0000259" key="8">
    <source>
        <dbReference type="PROSITE" id="PS50928"/>
    </source>
</evidence>
<dbReference type="GO" id="GO:0055085">
    <property type="term" value="P:transmembrane transport"/>
    <property type="evidence" value="ECO:0007669"/>
    <property type="project" value="InterPro"/>
</dbReference>
<evidence type="ECO:0000256" key="4">
    <source>
        <dbReference type="ARBA" id="ARBA00022692"/>
    </source>
</evidence>
<dbReference type="PANTHER" id="PTHR43386:SF22">
    <property type="entry name" value="OLIGOPEPTIDE TRANSPORT SYSTEM PERMEASE PROTEIN OPPC"/>
    <property type="match status" value="1"/>
</dbReference>
<organism evidence="9 10">
    <name type="scientific">Marininema mesophilum</name>
    <dbReference type="NCBI Taxonomy" id="1048340"/>
    <lineage>
        <taxon>Bacteria</taxon>
        <taxon>Bacillati</taxon>
        <taxon>Bacillota</taxon>
        <taxon>Bacilli</taxon>
        <taxon>Bacillales</taxon>
        <taxon>Thermoactinomycetaceae</taxon>
        <taxon>Marininema</taxon>
    </lineage>
</organism>
<keyword evidence="6 7" id="KW-0472">Membrane</keyword>
<dbReference type="RefSeq" id="WP_091735492.1">
    <property type="nucleotide sequence ID" value="NZ_FNNQ01000002.1"/>
</dbReference>
<dbReference type="PANTHER" id="PTHR43386">
    <property type="entry name" value="OLIGOPEPTIDE TRANSPORT SYSTEM PERMEASE PROTEIN APPC"/>
    <property type="match status" value="1"/>
</dbReference>
<feature type="transmembrane region" description="Helical" evidence="7">
    <location>
        <begin position="41"/>
        <end position="62"/>
    </location>
</feature>
<keyword evidence="5 7" id="KW-1133">Transmembrane helix</keyword>
<feature type="transmembrane region" description="Helical" evidence="7">
    <location>
        <begin position="221"/>
        <end position="254"/>
    </location>
</feature>
<feature type="transmembrane region" description="Helical" evidence="7">
    <location>
        <begin position="274"/>
        <end position="297"/>
    </location>
</feature>
<dbReference type="AlphaFoldDB" id="A0A1H2RTU1"/>
<dbReference type="PROSITE" id="PS50928">
    <property type="entry name" value="ABC_TM1"/>
    <property type="match status" value="1"/>
</dbReference>
<dbReference type="OrthoDB" id="9797472at2"/>
<feature type="transmembrane region" description="Helical" evidence="7">
    <location>
        <begin position="167"/>
        <end position="186"/>
    </location>
</feature>
<sequence>MTMPAERFESAPKRQAAMEVLRRPSVTYWQDVWRRLRKNHLAIIGLIGVALLIIMAIIGPYLQDYSYYEQNLGTGKNLSPSGEHLFGTDDLGRDVFVRVWYGARISLVVGFAAALMDLLIGVLWGGIAGYKGGRIDEVMMRIVDVLWGLPYLLIVILILVVMDDPGLLPILIALSITGWLNMARLVRGQILQLKEQEFVMAAQTLGASTKRLMLKHLIPNVMGPIIVMITFTVPTAIFAEAFLSFLGLGIQAPFASWGTMINDSLIVILMDDWWRLFFPAFFLSMTLLVFNFLGDGLRDALDPKMRK</sequence>
<comment type="subcellular location">
    <subcellularLocation>
        <location evidence="1 7">Cell membrane</location>
        <topology evidence="1 7">Multi-pass membrane protein</topology>
    </subcellularLocation>
</comment>
<feature type="transmembrane region" description="Helical" evidence="7">
    <location>
        <begin position="142"/>
        <end position="161"/>
    </location>
</feature>
<keyword evidence="4 7" id="KW-0812">Transmembrane</keyword>
<proteinExistence type="inferred from homology"/>
<dbReference type="Proteomes" id="UP000198534">
    <property type="component" value="Unassembled WGS sequence"/>
</dbReference>
<evidence type="ECO:0000313" key="10">
    <source>
        <dbReference type="Proteomes" id="UP000198534"/>
    </source>
</evidence>
<evidence type="ECO:0000256" key="7">
    <source>
        <dbReference type="RuleBase" id="RU363032"/>
    </source>
</evidence>
<dbReference type="InterPro" id="IPR025966">
    <property type="entry name" value="OppC_N"/>
</dbReference>
<evidence type="ECO:0000313" key="9">
    <source>
        <dbReference type="EMBL" id="SDW22715.1"/>
    </source>
</evidence>